<sequence>MLWLSVFIGSISRTRSACEPRCRSLCQDCTETNFRSLLSISSANCPSRFYQLLNGCSMNFFRVSKPQSTHCEGHQTQPPEHLLTSKQRGASMKRRCMRTSARSSSSCASPRPWCSATSTTCRRQLPPPPPSGAVCCVPSAAASPRGCGTSSPSCGRCSAAPTGMPFRSCRSSRRRCWRANRSCAGGSTRRCPSTRAREATGAERWGTAMPTLRSTPAAASVTRLSCSGGWPPSTPPCLLRTAGTSSSRWASGT</sequence>
<name>A0A147BCU4_IXORI</name>
<organism evidence="2">
    <name type="scientific">Ixodes ricinus</name>
    <name type="common">Common tick</name>
    <name type="synonym">Acarus ricinus</name>
    <dbReference type="NCBI Taxonomy" id="34613"/>
    <lineage>
        <taxon>Eukaryota</taxon>
        <taxon>Metazoa</taxon>
        <taxon>Ecdysozoa</taxon>
        <taxon>Arthropoda</taxon>
        <taxon>Chelicerata</taxon>
        <taxon>Arachnida</taxon>
        <taxon>Acari</taxon>
        <taxon>Parasitiformes</taxon>
        <taxon>Ixodida</taxon>
        <taxon>Ixodoidea</taxon>
        <taxon>Ixodidae</taxon>
        <taxon>Ixodinae</taxon>
        <taxon>Ixodes</taxon>
    </lineage>
</organism>
<evidence type="ECO:0000256" key="1">
    <source>
        <dbReference type="SAM" id="SignalP"/>
    </source>
</evidence>
<accession>A0A147BCU4</accession>
<evidence type="ECO:0008006" key="3">
    <source>
        <dbReference type="Google" id="ProtNLM"/>
    </source>
</evidence>
<keyword evidence="1" id="KW-0732">Signal</keyword>
<feature type="chain" id="PRO_5007541992" description="Secreted protein" evidence="1">
    <location>
        <begin position="17"/>
        <end position="253"/>
    </location>
</feature>
<dbReference type="AlphaFoldDB" id="A0A147BCU4"/>
<proteinExistence type="predicted"/>
<protein>
    <recommendedName>
        <fullName evidence="3">Secreted protein</fullName>
    </recommendedName>
</protein>
<reference evidence="2" key="1">
    <citation type="journal article" date="2018" name="PLoS Negl. Trop. Dis.">
        <title>Sialome diversity of ticks revealed by RNAseq of single tick salivary glands.</title>
        <authorList>
            <person name="Perner J."/>
            <person name="Kropackova S."/>
            <person name="Kopacek P."/>
            <person name="Ribeiro J.M."/>
        </authorList>
    </citation>
    <scope>NUCLEOTIDE SEQUENCE</scope>
    <source>
        <strain evidence="2">Siblings of single egg batch collected in Ceske Budejovice</strain>
        <tissue evidence="2">Salivary glands</tissue>
    </source>
</reference>
<dbReference type="EMBL" id="GEGO01006804">
    <property type="protein sequence ID" value="JAR88600.1"/>
    <property type="molecule type" value="Transcribed_RNA"/>
</dbReference>
<feature type="signal peptide" evidence="1">
    <location>
        <begin position="1"/>
        <end position="16"/>
    </location>
</feature>
<evidence type="ECO:0000313" key="2">
    <source>
        <dbReference type="EMBL" id="JAR88600.1"/>
    </source>
</evidence>